<dbReference type="Proteomes" id="UP000735302">
    <property type="component" value="Unassembled WGS sequence"/>
</dbReference>
<protein>
    <submittedName>
        <fullName evidence="1">Uncharacterized protein</fullName>
    </submittedName>
</protein>
<proteinExistence type="predicted"/>
<sequence length="117" mass="13763">MSDCMREIYYPLRIKQKLTISTTQCVMVERFNTTKTRLCHLYSAICTYNLSSPATGRYRRIQLILTVRVALRENHTWPHTYLEEFVDERDPEATCEINPRIRAYPTGTARKRPSDCS</sequence>
<keyword evidence="2" id="KW-1185">Reference proteome</keyword>
<reference evidence="1 2" key="1">
    <citation type="journal article" date="2021" name="Elife">
        <title>Chloroplast acquisition without the gene transfer in kleptoplastic sea slugs, Plakobranchus ocellatus.</title>
        <authorList>
            <person name="Maeda T."/>
            <person name="Takahashi S."/>
            <person name="Yoshida T."/>
            <person name="Shimamura S."/>
            <person name="Takaki Y."/>
            <person name="Nagai Y."/>
            <person name="Toyoda A."/>
            <person name="Suzuki Y."/>
            <person name="Arimoto A."/>
            <person name="Ishii H."/>
            <person name="Satoh N."/>
            <person name="Nishiyama T."/>
            <person name="Hasebe M."/>
            <person name="Maruyama T."/>
            <person name="Minagawa J."/>
            <person name="Obokata J."/>
            <person name="Shigenobu S."/>
        </authorList>
    </citation>
    <scope>NUCLEOTIDE SEQUENCE [LARGE SCALE GENOMIC DNA]</scope>
</reference>
<evidence type="ECO:0000313" key="2">
    <source>
        <dbReference type="Proteomes" id="UP000735302"/>
    </source>
</evidence>
<accession>A0AAV4C4K9</accession>
<organism evidence="1 2">
    <name type="scientific">Plakobranchus ocellatus</name>
    <dbReference type="NCBI Taxonomy" id="259542"/>
    <lineage>
        <taxon>Eukaryota</taxon>
        <taxon>Metazoa</taxon>
        <taxon>Spiralia</taxon>
        <taxon>Lophotrochozoa</taxon>
        <taxon>Mollusca</taxon>
        <taxon>Gastropoda</taxon>
        <taxon>Heterobranchia</taxon>
        <taxon>Euthyneura</taxon>
        <taxon>Panpulmonata</taxon>
        <taxon>Sacoglossa</taxon>
        <taxon>Placobranchoidea</taxon>
        <taxon>Plakobranchidae</taxon>
        <taxon>Plakobranchus</taxon>
    </lineage>
</organism>
<dbReference type="AlphaFoldDB" id="A0AAV4C4K9"/>
<comment type="caution">
    <text evidence="1">The sequence shown here is derived from an EMBL/GenBank/DDBJ whole genome shotgun (WGS) entry which is preliminary data.</text>
</comment>
<evidence type="ECO:0000313" key="1">
    <source>
        <dbReference type="EMBL" id="GFO30251.1"/>
    </source>
</evidence>
<name>A0AAV4C4K9_9GAST</name>
<gene>
    <name evidence="1" type="ORF">PoB_005675600</name>
</gene>
<dbReference type="EMBL" id="BLXT01006232">
    <property type="protein sequence ID" value="GFO30251.1"/>
    <property type="molecule type" value="Genomic_DNA"/>
</dbReference>